<dbReference type="OrthoDB" id="6132182at2759"/>
<organism evidence="1 2">
    <name type="scientific">Pleomassaria siparia CBS 279.74</name>
    <dbReference type="NCBI Taxonomy" id="1314801"/>
    <lineage>
        <taxon>Eukaryota</taxon>
        <taxon>Fungi</taxon>
        <taxon>Dikarya</taxon>
        <taxon>Ascomycota</taxon>
        <taxon>Pezizomycotina</taxon>
        <taxon>Dothideomycetes</taxon>
        <taxon>Pleosporomycetidae</taxon>
        <taxon>Pleosporales</taxon>
        <taxon>Pleomassariaceae</taxon>
        <taxon>Pleomassaria</taxon>
    </lineage>
</organism>
<evidence type="ECO:0000313" key="2">
    <source>
        <dbReference type="Proteomes" id="UP000799428"/>
    </source>
</evidence>
<dbReference type="InterPro" id="IPR008922">
    <property type="entry name" value="Di-copper_centre_dom_sf"/>
</dbReference>
<sequence>MGARKIRTSTLHGRADWGIRTRLGRGEAAAAPGILQADILAGVAAITQQVYQAKQTIHTQFKKCNPLNMVFRKEWSTFAAADKKSYIASVKCLAQLPTKTPLFKVTGNFLGWVASLLHLGLRTDPPQRMWLQGIPTLLYKWPKWAYNPMASPALDGSDTSLSGNGVLGCTTQKSYGIPTNDAPLINIPHDQADR</sequence>
<dbReference type="Proteomes" id="UP000799428">
    <property type="component" value="Unassembled WGS sequence"/>
</dbReference>
<keyword evidence="2" id="KW-1185">Reference proteome</keyword>
<reference evidence="1" key="1">
    <citation type="journal article" date="2020" name="Stud. Mycol.">
        <title>101 Dothideomycetes genomes: a test case for predicting lifestyles and emergence of pathogens.</title>
        <authorList>
            <person name="Haridas S."/>
            <person name="Albert R."/>
            <person name="Binder M."/>
            <person name="Bloem J."/>
            <person name="Labutti K."/>
            <person name="Salamov A."/>
            <person name="Andreopoulos B."/>
            <person name="Baker S."/>
            <person name="Barry K."/>
            <person name="Bills G."/>
            <person name="Bluhm B."/>
            <person name="Cannon C."/>
            <person name="Castanera R."/>
            <person name="Culley D."/>
            <person name="Daum C."/>
            <person name="Ezra D."/>
            <person name="Gonzalez J."/>
            <person name="Henrissat B."/>
            <person name="Kuo A."/>
            <person name="Liang C."/>
            <person name="Lipzen A."/>
            <person name="Lutzoni F."/>
            <person name="Magnuson J."/>
            <person name="Mondo S."/>
            <person name="Nolan M."/>
            <person name="Ohm R."/>
            <person name="Pangilinan J."/>
            <person name="Park H.-J."/>
            <person name="Ramirez L."/>
            <person name="Alfaro M."/>
            <person name="Sun H."/>
            <person name="Tritt A."/>
            <person name="Yoshinaga Y."/>
            <person name="Zwiers L.-H."/>
            <person name="Turgeon B."/>
            <person name="Goodwin S."/>
            <person name="Spatafora J."/>
            <person name="Crous P."/>
            <person name="Grigoriev I."/>
        </authorList>
    </citation>
    <scope>NUCLEOTIDE SEQUENCE</scope>
    <source>
        <strain evidence="1">CBS 279.74</strain>
    </source>
</reference>
<dbReference type="SUPFAM" id="SSF48056">
    <property type="entry name" value="Di-copper centre-containing domain"/>
    <property type="match status" value="1"/>
</dbReference>
<name>A0A6G1KD59_9PLEO</name>
<proteinExistence type="predicted"/>
<gene>
    <name evidence="1" type="ORF">K504DRAFT_500655</name>
</gene>
<accession>A0A6G1KD59</accession>
<protein>
    <submittedName>
        <fullName evidence="1">Uncharacterized protein</fullName>
    </submittedName>
</protein>
<dbReference type="EMBL" id="MU005768">
    <property type="protein sequence ID" value="KAF2710710.1"/>
    <property type="molecule type" value="Genomic_DNA"/>
</dbReference>
<dbReference type="AlphaFoldDB" id="A0A6G1KD59"/>
<evidence type="ECO:0000313" key="1">
    <source>
        <dbReference type="EMBL" id="KAF2710710.1"/>
    </source>
</evidence>
<dbReference type="Gene3D" id="1.10.1280.10">
    <property type="entry name" value="Di-copper center containing domain from catechol oxidase"/>
    <property type="match status" value="1"/>
</dbReference>